<keyword evidence="4" id="KW-1185">Reference proteome</keyword>
<dbReference type="Pfam" id="PF11250">
    <property type="entry name" value="FAF"/>
    <property type="match status" value="1"/>
</dbReference>
<dbReference type="PANTHER" id="PTHR33155:SF64">
    <property type="entry name" value="FAF DOMAIN-CONTAINING PROTEIN"/>
    <property type="match status" value="1"/>
</dbReference>
<sequence>MRVSLPITSPLAFSDSMFLHFIPVFINFLACLSVLAMEGNSSSCLKDMLKSPSPPRSILMRSHQSTPATWADSLFSNPKETSNVDNVAGGFVDLSLEESPLSPSNSFDAALPYSSSSPSCCLFNHSDVQSEASSDDQTEEIMNVETKKDVVFGNPTKKEGVFPPPISSLELFIKGMPYSYLCYNDLNDTLVLEEIKIPPGDILRANRSGGRLRLAFVISDDESSDMEEEEEIYGTVE</sequence>
<dbReference type="Proteomes" id="UP000886885">
    <property type="component" value="Chromosome 8D"/>
</dbReference>
<evidence type="ECO:0000259" key="2">
    <source>
        <dbReference type="Pfam" id="PF11250"/>
    </source>
</evidence>
<evidence type="ECO:0000256" key="1">
    <source>
        <dbReference type="ARBA" id="ARBA00008690"/>
    </source>
</evidence>
<evidence type="ECO:0000313" key="3">
    <source>
        <dbReference type="EMBL" id="KAG6763407.1"/>
    </source>
</evidence>
<dbReference type="InterPro" id="IPR021410">
    <property type="entry name" value="FAF"/>
</dbReference>
<dbReference type="EMBL" id="JAAWWB010000016">
    <property type="protein sequence ID" value="KAG6763407.1"/>
    <property type="molecule type" value="Genomic_DNA"/>
</dbReference>
<proteinExistence type="inferred from homology"/>
<reference evidence="3" key="1">
    <citation type="journal article" date="2020" name="bioRxiv">
        <title>Hybrid origin of Populus tomentosa Carr. identified through genome sequencing and phylogenomic analysis.</title>
        <authorList>
            <person name="An X."/>
            <person name="Gao K."/>
            <person name="Chen Z."/>
            <person name="Li J."/>
            <person name="Yang X."/>
            <person name="Yang X."/>
            <person name="Zhou J."/>
            <person name="Guo T."/>
            <person name="Zhao T."/>
            <person name="Huang S."/>
            <person name="Miao D."/>
            <person name="Khan W.U."/>
            <person name="Rao P."/>
            <person name="Ye M."/>
            <person name="Lei B."/>
            <person name="Liao W."/>
            <person name="Wang J."/>
            <person name="Ji L."/>
            <person name="Li Y."/>
            <person name="Guo B."/>
            <person name="Mustafa N.S."/>
            <person name="Li S."/>
            <person name="Yun Q."/>
            <person name="Keller S.R."/>
            <person name="Mao J."/>
            <person name="Zhang R."/>
            <person name="Strauss S.H."/>
        </authorList>
    </citation>
    <scope>NUCLEOTIDE SEQUENCE</scope>
    <source>
        <strain evidence="3">GM15</strain>
        <tissue evidence="3">Leaf</tissue>
    </source>
</reference>
<comment type="caution">
    <text evidence="3">The sequence shown here is derived from an EMBL/GenBank/DDBJ whole genome shotgun (WGS) entry which is preliminary data.</text>
</comment>
<evidence type="ECO:0000313" key="4">
    <source>
        <dbReference type="Proteomes" id="UP000886885"/>
    </source>
</evidence>
<organism evidence="3 4">
    <name type="scientific">Populus tomentosa</name>
    <name type="common">Chinese white poplar</name>
    <dbReference type="NCBI Taxonomy" id="118781"/>
    <lineage>
        <taxon>Eukaryota</taxon>
        <taxon>Viridiplantae</taxon>
        <taxon>Streptophyta</taxon>
        <taxon>Embryophyta</taxon>
        <taxon>Tracheophyta</taxon>
        <taxon>Spermatophyta</taxon>
        <taxon>Magnoliopsida</taxon>
        <taxon>eudicotyledons</taxon>
        <taxon>Gunneridae</taxon>
        <taxon>Pentapetalae</taxon>
        <taxon>rosids</taxon>
        <taxon>fabids</taxon>
        <taxon>Malpighiales</taxon>
        <taxon>Salicaceae</taxon>
        <taxon>Saliceae</taxon>
        <taxon>Populus</taxon>
    </lineage>
</organism>
<dbReference type="AlphaFoldDB" id="A0A8X7Z8V6"/>
<comment type="similarity">
    <text evidence="1">Belongs to the fantastic four family.</text>
</comment>
<feature type="domain" description="FAF" evidence="2">
    <location>
        <begin position="162"/>
        <end position="216"/>
    </location>
</feature>
<dbReference type="OrthoDB" id="676808at2759"/>
<dbReference type="InterPro" id="IPR046431">
    <property type="entry name" value="FAF_dom"/>
</dbReference>
<dbReference type="PANTHER" id="PTHR33155">
    <property type="entry name" value="FANTASTIC FOUR-LIKE PROTEIN (DUF3049)"/>
    <property type="match status" value="1"/>
</dbReference>
<protein>
    <recommendedName>
        <fullName evidence="2">FAF domain-containing protein</fullName>
    </recommendedName>
</protein>
<name>A0A8X7Z8V6_POPTO</name>
<gene>
    <name evidence="3" type="ORF">POTOM_030821</name>
</gene>
<accession>A0A8X7Z8V6</accession>